<evidence type="ECO:0000313" key="2">
    <source>
        <dbReference type="EMBL" id="KKD38777.1"/>
    </source>
</evidence>
<comment type="caution">
    <text evidence="2">The sequence shown here is derived from an EMBL/GenBank/DDBJ whole genome shotgun (WGS) entry which is preliminary data.</text>
</comment>
<feature type="signal peptide" evidence="1">
    <location>
        <begin position="1"/>
        <end position="19"/>
    </location>
</feature>
<feature type="chain" id="PRO_5002498135" evidence="1">
    <location>
        <begin position="20"/>
        <end position="196"/>
    </location>
</feature>
<keyword evidence="1" id="KW-0732">Signal</keyword>
<sequence>MIKLFLVLLLLLVPLPVFASGGDGTADDSGESETPQDNYFCVLEFVKKSSREYIQTAYGMGNIGSMNLSELCQDFYSRDIATQSNDLVLINSWGDVSENPDQFWLDHNLRRPLSISELEQYKCFFQDDSFLAVLGNGAINLMPETPDSFRVPALFLNALDEYNSPILRFLAVQSYSTVLPILSIAAIVKTWKLVKK</sequence>
<accession>A0A0F5YJF2</accession>
<dbReference type="RefSeq" id="WP_046277795.1">
    <property type="nucleotide sequence ID" value="NZ_LATL02000353.1"/>
</dbReference>
<evidence type="ECO:0000256" key="1">
    <source>
        <dbReference type="SAM" id="SignalP"/>
    </source>
</evidence>
<gene>
    <name evidence="2" type="ORF">WN50_06955</name>
</gene>
<dbReference type="AlphaFoldDB" id="A0A0F5YJF2"/>
<name>A0A0F5YJF2_9CYAN</name>
<organism evidence="2 3">
    <name type="scientific">Limnoraphis robusta CS-951</name>
    <dbReference type="NCBI Taxonomy" id="1637645"/>
    <lineage>
        <taxon>Bacteria</taxon>
        <taxon>Bacillati</taxon>
        <taxon>Cyanobacteriota</taxon>
        <taxon>Cyanophyceae</taxon>
        <taxon>Oscillatoriophycideae</taxon>
        <taxon>Oscillatoriales</taxon>
        <taxon>Sirenicapillariaceae</taxon>
        <taxon>Limnoraphis</taxon>
    </lineage>
</organism>
<dbReference type="Proteomes" id="UP000033607">
    <property type="component" value="Unassembled WGS sequence"/>
</dbReference>
<evidence type="ECO:0000313" key="3">
    <source>
        <dbReference type="Proteomes" id="UP000033607"/>
    </source>
</evidence>
<reference evidence="2 3" key="1">
    <citation type="submission" date="2015-06" db="EMBL/GenBank/DDBJ databases">
        <title>Draft genome assembly of filamentous brackish cyanobacterium Limnoraphis robusta strain CS-951.</title>
        <authorList>
            <person name="Willis A."/>
            <person name="Parks M."/>
            <person name="Burford M.A."/>
        </authorList>
    </citation>
    <scope>NUCLEOTIDE SEQUENCE [LARGE SCALE GENOMIC DNA]</scope>
    <source>
        <strain evidence="2 3">CS-951</strain>
    </source>
</reference>
<proteinExistence type="predicted"/>
<protein>
    <submittedName>
        <fullName evidence="2">Uncharacterized protein</fullName>
    </submittedName>
</protein>
<dbReference type="EMBL" id="LATL02000353">
    <property type="protein sequence ID" value="KKD38777.1"/>
    <property type="molecule type" value="Genomic_DNA"/>
</dbReference>